<evidence type="ECO:0000313" key="2">
    <source>
        <dbReference type="Proteomes" id="UP000006729"/>
    </source>
</evidence>
<gene>
    <name evidence="1" type="ORF">POPTR_003G021400v4</name>
</gene>
<comment type="caution">
    <text evidence="1">The sequence shown here is derived from an EMBL/GenBank/DDBJ whole genome shotgun (WGS) entry which is preliminary data.</text>
</comment>
<dbReference type="Proteomes" id="UP000006729">
    <property type="component" value="Chromosome 3"/>
</dbReference>
<reference evidence="1 2" key="1">
    <citation type="journal article" date="2006" name="Science">
        <title>The genome of black cottonwood, Populus trichocarpa (Torr. &amp; Gray).</title>
        <authorList>
            <person name="Tuskan G.A."/>
            <person name="Difazio S."/>
            <person name="Jansson S."/>
            <person name="Bohlmann J."/>
            <person name="Grigoriev I."/>
            <person name="Hellsten U."/>
            <person name="Putnam N."/>
            <person name="Ralph S."/>
            <person name="Rombauts S."/>
            <person name="Salamov A."/>
            <person name="Schein J."/>
            <person name="Sterck L."/>
            <person name="Aerts A."/>
            <person name="Bhalerao R.R."/>
            <person name="Bhalerao R.P."/>
            <person name="Blaudez D."/>
            <person name="Boerjan W."/>
            <person name="Brun A."/>
            <person name="Brunner A."/>
            <person name="Busov V."/>
            <person name="Campbell M."/>
            <person name="Carlson J."/>
            <person name="Chalot M."/>
            <person name="Chapman J."/>
            <person name="Chen G.L."/>
            <person name="Cooper D."/>
            <person name="Coutinho P.M."/>
            <person name="Couturier J."/>
            <person name="Covert S."/>
            <person name="Cronk Q."/>
            <person name="Cunningham R."/>
            <person name="Davis J."/>
            <person name="Degroeve S."/>
            <person name="Dejardin A."/>
            <person name="Depamphilis C."/>
            <person name="Detter J."/>
            <person name="Dirks B."/>
            <person name="Dubchak I."/>
            <person name="Duplessis S."/>
            <person name="Ehlting J."/>
            <person name="Ellis B."/>
            <person name="Gendler K."/>
            <person name="Goodstein D."/>
            <person name="Gribskov M."/>
            <person name="Grimwood J."/>
            <person name="Groover A."/>
            <person name="Gunter L."/>
            <person name="Hamberger B."/>
            <person name="Heinze B."/>
            <person name="Helariutta Y."/>
            <person name="Henrissat B."/>
            <person name="Holligan D."/>
            <person name="Holt R."/>
            <person name="Huang W."/>
            <person name="Islam-Faridi N."/>
            <person name="Jones S."/>
            <person name="Jones-Rhoades M."/>
            <person name="Jorgensen R."/>
            <person name="Joshi C."/>
            <person name="Kangasjarvi J."/>
            <person name="Karlsson J."/>
            <person name="Kelleher C."/>
            <person name="Kirkpatrick R."/>
            <person name="Kirst M."/>
            <person name="Kohler A."/>
            <person name="Kalluri U."/>
            <person name="Larimer F."/>
            <person name="Leebens-Mack J."/>
            <person name="Leple J.C."/>
            <person name="Locascio P."/>
            <person name="Lou Y."/>
            <person name="Lucas S."/>
            <person name="Martin F."/>
            <person name="Montanini B."/>
            <person name="Napoli C."/>
            <person name="Nelson D.R."/>
            <person name="Nelson C."/>
            <person name="Nieminen K."/>
            <person name="Nilsson O."/>
            <person name="Pereda V."/>
            <person name="Peter G."/>
            <person name="Philippe R."/>
            <person name="Pilate G."/>
            <person name="Poliakov A."/>
            <person name="Razumovskaya J."/>
            <person name="Richardson P."/>
            <person name="Rinaldi C."/>
            <person name="Ritland K."/>
            <person name="Rouze P."/>
            <person name="Ryaboy D."/>
            <person name="Schmutz J."/>
            <person name="Schrader J."/>
            <person name="Segerman B."/>
            <person name="Shin H."/>
            <person name="Siddiqui A."/>
            <person name="Sterky F."/>
            <person name="Terry A."/>
            <person name="Tsai C.J."/>
            <person name="Uberbacher E."/>
            <person name="Unneberg P."/>
            <person name="Vahala J."/>
            <person name="Wall K."/>
            <person name="Wessler S."/>
            <person name="Yang G."/>
            <person name="Yin T."/>
            <person name="Douglas C."/>
            <person name="Marra M."/>
            <person name="Sandberg G."/>
            <person name="Van de Peer Y."/>
            <person name="Rokhsar D."/>
        </authorList>
    </citation>
    <scope>NUCLEOTIDE SEQUENCE [LARGE SCALE GENOMIC DNA]</scope>
    <source>
        <strain evidence="2">cv. Nisqually</strain>
    </source>
</reference>
<dbReference type="EMBL" id="CM009292">
    <property type="protein sequence ID" value="KAI9397278.1"/>
    <property type="molecule type" value="Genomic_DNA"/>
</dbReference>
<sequence>MKVSLSPKVRKRMEGLRHLQSQHDELEAQFLEERKALEAKYQKLYQPLYTKRFEIVNGLKEVEGATLTELAGTKEDQATEEKGVPEFWLAAMKTHEVLAAEIKGRDEGALKFINDIKWSRLQDSEGFRLEFYFNPNTYFKNSVLTKTYRIIDELDPILSQAIGTEIEWYPGKCLTKKVIVKKKPRRGSKIAKTITTIKKSESFFTFFTPPRIPENEDDRDDDAYDELQDMIEQDYIVGMIIRDKTIPHAVSWFTGEATKDDEAEKEGERKEGVKKDVNEDHDEEKERALKKGVEDERKEGMEDVHEDHNEEEGGKGALKKGVEEKEAEKQVEKKKNGGAQIQEGQKNGGAQIQEGQKNGGAQIQEDQKKELPPECRQL</sequence>
<name>A0ACC0T6T4_POPTR</name>
<accession>A0ACC0T6T4</accession>
<proteinExistence type="predicted"/>
<evidence type="ECO:0000313" key="1">
    <source>
        <dbReference type="EMBL" id="KAI9397278.1"/>
    </source>
</evidence>
<protein>
    <submittedName>
        <fullName evidence="1">Uncharacterized protein</fullName>
    </submittedName>
</protein>
<organism evidence="1 2">
    <name type="scientific">Populus trichocarpa</name>
    <name type="common">Western balsam poplar</name>
    <name type="synonym">Populus balsamifera subsp. trichocarpa</name>
    <dbReference type="NCBI Taxonomy" id="3694"/>
    <lineage>
        <taxon>Eukaryota</taxon>
        <taxon>Viridiplantae</taxon>
        <taxon>Streptophyta</taxon>
        <taxon>Embryophyta</taxon>
        <taxon>Tracheophyta</taxon>
        <taxon>Spermatophyta</taxon>
        <taxon>Magnoliopsida</taxon>
        <taxon>eudicotyledons</taxon>
        <taxon>Gunneridae</taxon>
        <taxon>Pentapetalae</taxon>
        <taxon>rosids</taxon>
        <taxon>fabids</taxon>
        <taxon>Malpighiales</taxon>
        <taxon>Salicaceae</taxon>
        <taxon>Saliceae</taxon>
        <taxon>Populus</taxon>
    </lineage>
</organism>
<keyword evidence="2" id="KW-1185">Reference proteome</keyword>